<gene>
    <name evidence="2" type="ORF">PAUS00366_LOCUS18601</name>
</gene>
<sequence length="173" mass="19520">MDITQQNVSTIASTKDQILAQPEAYSAHYIPSVVVSATKATTPSGLAHSAVDHQLDKIEGMFQQILQQQQNRLHQSNPNGGTRHNNRSGRGTVRGDPNGPWRQWKYWCYSCGTNLSHNSQDCHRTKIQLPDHQRYKSIATKENPQGGNSRKDHLWLKWCDPGTYEPRDTKGGE</sequence>
<protein>
    <submittedName>
        <fullName evidence="2">Uncharacterized protein</fullName>
    </submittedName>
</protein>
<dbReference type="EMBL" id="HBIX01027496">
    <property type="protein sequence ID" value="CAE0725844.1"/>
    <property type="molecule type" value="Transcribed_RNA"/>
</dbReference>
<evidence type="ECO:0000256" key="1">
    <source>
        <dbReference type="SAM" id="MobiDB-lite"/>
    </source>
</evidence>
<accession>A0A7S4ASS5</accession>
<proteinExistence type="predicted"/>
<feature type="region of interest" description="Disordered" evidence="1">
    <location>
        <begin position="133"/>
        <end position="154"/>
    </location>
</feature>
<evidence type="ECO:0000313" key="2">
    <source>
        <dbReference type="EMBL" id="CAE0725844.1"/>
    </source>
</evidence>
<name>A0A7S4ASS5_9STRA</name>
<feature type="region of interest" description="Disordered" evidence="1">
    <location>
        <begin position="68"/>
        <end position="97"/>
    </location>
</feature>
<dbReference type="AlphaFoldDB" id="A0A7S4ASS5"/>
<reference evidence="2" key="1">
    <citation type="submission" date="2021-01" db="EMBL/GenBank/DDBJ databases">
        <authorList>
            <person name="Corre E."/>
            <person name="Pelletier E."/>
            <person name="Niang G."/>
            <person name="Scheremetjew M."/>
            <person name="Finn R."/>
            <person name="Kale V."/>
            <person name="Holt S."/>
            <person name="Cochrane G."/>
            <person name="Meng A."/>
            <person name="Brown T."/>
            <person name="Cohen L."/>
        </authorList>
    </citation>
    <scope>NUCLEOTIDE SEQUENCE</scope>
    <source>
        <strain evidence="2">10249 10 AB</strain>
    </source>
</reference>
<organism evidence="2">
    <name type="scientific">Pseudo-nitzschia australis</name>
    <dbReference type="NCBI Taxonomy" id="44445"/>
    <lineage>
        <taxon>Eukaryota</taxon>
        <taxon>Sar</taxon>
        <taxon>Stramenopiles</taxon>
        <taxon>Ochrophyta</taxon>
        <taxon>Bacillariophyta</taxon>
        <taxon>Bacillariophyceae</taxon>
        <taxon>Bacillariophycidae</taxon>
        <taxon>Bacillariales</taxon>
        <taxon>Bacillariaceae</taxon>
        <taxon>Pseudo-nitzschia</taxon>
    </lineage>
</organism>
<feature type="compositionally biased region" description="Polar residues" evidence="1">
    <location>
        <begin position="71"/>
        <end position="83"/>
    </location>
</feature>